<dbReference type="GO" id="GO:0004030">
    <property type="term" value="F:aldehyde dehydrogenase [NAD(P)+] activity"/>
    <property type="evidence" value="ECO:0007669"/>
    <property type="project" value="UniProtKB-ARBA"/>
</dbReference>
<keyword evidence="1 3" id="KW-0560">Oxidoreductase</keyword>
<dbReference type="SUPFAM" id="SSF53720">
    <property type="entry name" value="ALDH-like"/>
    <property type="match status" value="1"/>
</dbReference>
<dbReference type="EMBL" id="AEJF01000230">
    <property type="protein sequence ID" value="KLU21045.1"/>
    <property type="molecule type" value="Genomic_DNA"/>
</dbReference>
<dbReference type="OrthoDB" id="6187633at2"/>
<dbReference type="InterPro" id="IPR015590">
    <property type="entry name" value="Aldehyde_DH_dom"/>
</dbReference>
<comment type="caution">
    <text evidence="5">The sequence shown here is derived from an EMBL/GenBank/DDBJ whole genome shotgun (WGS) entry which is preliminary data.</text>
</comment>
<feature type="domain" description="Aldehyde dehydrogenase" evidence="4">
    <location>
        <begin position="22"/>
        <end position="487"/>
    </location>
</feature>
<dbReference type="FunFam" id="3.40.605.10:FF:000001">
    <property type="entry name" value="Aldehyde dehydrogenase 1"/>
    <property type="match status" value="1"/>
</dbReference>
<evidence type="ECO:0000256" key="2">
    <source>
        <dbReference type="PROSITE-ProRule" id="PRU10007"/>
    </source>
</evidence>
<name>A0A0J1CK04_9BURK</name>
<reference evidence="5 6" key="1">
    <citation type="journal article" date="2015" name="Genome Announc.">
        <title>Draft Genome Sequence of Burkholderia sp. Strain PML1(12), an Ectomycorrhizosphere-Inhabiting Bacterium with Effective Mineral-Weathering Ability.</title>
        <authorList>
            <person name="Uroz S."/>
            <person name="Oger P."/>
        </authorList>
    </citation>
    <scope>NUCLEOTIDE SEQUENCE [LARGE SCALE GENOMIC DNA]</scope>
    <source>
        <strain evidence="6">PML1(12)</strain>
    </source>
</reference>
<comment type="similarity">
    <text evidence="3">Belongs to the aldehyde dehydrogenase family.</text>
</comment>
<dbReference type="InterPro" id="IPR016161">
    <property type="entry name" value="Ald_DH/histidinol_DH"/>
</dbReference>
<dbReference type="RefSeq" id="WP_047897356.1">
    <property type="nucleotide sequence ID" value="NZ_AEJF01000230.1"/>
</dbReference>
<dbReference type="Gene3D" id="3.40.605.10">
    <property type="entry name" value="Aldehyde Dehydrogenase, Chain A, domain 1"/>
    <property type="match status" value="1"/>
</dbReference>
<dbReference type="InterPro" id="IPR016163">
    <property type="entry name" value="Ald_DH_C"/>
</dbReference>
<dbReference type="Proteomes" id="UP000035963">
    <property type="component" value="Unassembled WGS sequence"/>
</dbReference>
<dbReference type="PATRIC" id="fig|908627.4.peg.8491"/>
<proteinExistence type="inferred from homology"/>
<dbReference type="PANTHER" id="PTHR11699">
    <property type="entry name" value="ALDEHYDE DEHYDROGENASE-RELATED"/>
    <property type="match status" value="1"/>
</dbReference>
<organism evidence="5 6">
    <name type="scientific">Caballeronia mineralivorans PML1(12)</name>
    <dbReference type="NCBI Taxonomy" id="908627"/>
    <lineage>
        <taxon>Bacteria</taxon>
        <taxon>Pseudomonadati</taxon>
        <taxon>Pseudomonadota</taxon>
        <taxon>Betaproteobacteria</taxon>
        <taxon>Burkholderiales</taxon>
        <taxon>Burkholderiaceae</taxon>
        <taxon>Caballeronia</taxon>
    </lineage>
</organism>
<dbReference type="Gene3D" id="3.40.309.10">
    <property type="entry name" value="Aldehyde Dehydrogenase, Chain A, domain 2"/>
    <property type="match status" value="1"/>
</dbReference>
<feature type="active site" evidence="2">
    <location>
        <position position="259"/>
    </location>
</feature>
<evidence type="ECO:0000256" key="3">
    <source>
        <dbReference type="RuleBase" id="RU003345"/>
    </source>
</evidence>
<sequence length="493" mass="52330">MDSFNPMEIRVRTGHFIGGAYVDEGQRRIEVARPSDNVAYSSVPVADAAMVDRAVENARAAFRTSGWPSMAPRERARILRRFADLIESDARTLAPLEAIGSTRPVRDVFVGDVPFTAEGIRFYAEFADKAGGEVAATNHDHLGLTIAEPYGVVAAITPWNFPLVMASWKIGPALAAGNAVVLKPSEMTPFSALRLAELAIAAGVPPGIFNVIQGDGSTTGDALVRHHGVGKVTFTGSTSTGAAIMAACAESGVKPVTLELGGKSPQVVFADASGLDEAARRVATAISSNAGQVCVAGSRLLVERSIAERFVDRIERLFSELRAGPTWRSGTTLPPIISERQAQRIESIVARSVAEGGAVVRCGAARADVDLPGAYYLPTILDVASEQCCAVREEIFGPVLTVQTFDSEEEAFQLAGHPDYGLAAGVHTADLGRALRFARRIEAGTVWVNRYGRSADFIIPTGGYKGSGIGKDLGRDAFEANLRHKSVLIDISK</sequence>
<evidence type="ECO:0000259" key="4">
    <source>
        <dbReference type="Pfam" id="PF00171"/>
    </source>
</evidence>
<evidence type="ECO:0000256" key="1">
    <source>
        <dbReference type="ARBA" id="ARBA00023002"/>
    </source>
</evidence>
<dbReference type="Pfam" id="PF00171">
    <property type="entry name" value="Aldedh"/>
    <property type="match status" value="1"/>
</dbReference>
<evidence type="ECO:0000313" key="6">
    <source>
        <dbReference type="Proteomes" id="UP000035963"/>
    </source>
</evidence>
<keyword evidence="6" id="KW-1185">Reference proteome</keyword>
<dbReference type="InterPro" id="IPR016162">
    <property type="entry name" value="Ald_DH_N"/>
</dbReference>
<dbReference type="AlphaFoldDB" id="A0A0J1CK04"/>
<gene>
    <name evidence="5" type="ORF">EOS_37885</name>
</gene>
<accession>A0A0J1CK04</accession>
<protein>
    <submittedName>
        <fullName evidence="5">Aldehyde dehydrogenase</fullName>
    </submittedName>
</protein>
<dbReference type="PROSITE" id="PS00687">
    <property type="entry name" value="ALDEHYDE_DEHYDR_GLU"/>
    <property type="match status" value="1"/>
</dbReference>
<dbReference type="InterPro" id="IPR029510">
    <property type="entry name" value="Ald_DH_CS_GLU"/>
</dbReference>
<evidence type="ECO:0000313" key="5">
    <source>
        <dbReference type="EMBL" id="KLU21045.1"/>
    </source>
</evidence>